<dbReference type="InterPro" id="IPR008000">
    <property type="entry name" value="Rham/fucose_mutarotase"/>
</dbReference>
<dbReference type="SUPFAM" id="SSF54909">
    <property type="entry name" value="Dimeric alpha+beta barrel"/>
    <property type="match status" value="1"/>
</dbReference>
<comment type="caution">
    <text evidence="1">The sequence shown here is derived from an EMBL/GenBank/DDBJ whole genome shotgun (WGS) entry which is preliminary data.</text>
</comment>
<evidence type="ECO:0000313" key="1">
    <source>
        <dbReference type="EMBL" id="GAI00617.1"/>
    </source>
</evidence>
<reference evidence="1" key="1">
    <citation type="journal article" date="2014" name="Front. Microbiol.">
        <title>High frequency of phylogenetically diverse reductive dehalogenase-homologous genes in deep subseafloor sedimentary metagenomes.</title>
        <authorList>
            <person name="Kawai M."/>
            <person name="Futagami T."/>
            <person name="Toyoda A."/>
            <person name="Takaki Y."/>
            <person name="Nishi S."/>
            <person name="Hori S."/>
            <person name="Arai W."/>
            <person name="Tsubouchi T."/>
            <person name="Morono Y."/>
            <person name="Uchiyama I."/>
            <person name="Ito T."/>
            <person name="Fujiyama A."/>
            <person name="Inagaki F."/>
            <person name="Takami H."/>
        </authorList>
    </citation>
    <scope>NUCLEOTIDE SEQUENCE</scope>
    <source>
        <strain evidence="1">Expedition CK06-06</strain>
    </source>
</reference>
<dbReference type="PANTHER" id="PTHR34389:SF2">
    <property type="entry name" value="L-RHAMNOSE MUTAROTASE"/>
    <property type="match status" value="1"/>
</dbReference>
<evidence type="ECO:0008006" key="2">
    <source>
        <dbReference type="Google" id="ProtNLM"/>
    </source>
</evidence>
<dbReference type="Pfam" id="PF05336">
    <property type="entry name" value="rhaM"/>
    <property type="match status" value="1"/>
</dbReference>
<dbReference type="PANTHER" id="PTHR34389">
    <property type="entry name" value="L-RHAMNOSE MUTAROTASE"/>
    <property type="match status" value="1"/>
</dbReference>
<dbReference type="Gene3D" id="3.30.70.100">
    <property type="match status" value="1"/>
</dbReference>
<dbReference type="EMBL" id="BARV01003217">
    <property type="protein sequence ID" value="GAI00617.1"/>
    <property type="molecule type" value="Genomic_DNA"/>
</dbReference>
<sequence length="107" mass="12821">MKRYGSVIGVRPEKLEEYKKLHVAVWPEVLDMIKKCNIRNYSIYYKDSLLFSYFEYTGEDYDADMAKMEADATTQKWWALCKPCQKPIETRSEGEWWANMEEVFHCD</sequence>
<dbReference type="AlphaFoldDB" id="X1K0T0"/>
<protein>
    <recommendedName>
        <fullName evidence="2">L-rhamnose mutarotase</fullName>
    </recommendedName>
</protein>
<dbReference type="GO" id="GO:0016857">
    <property type="term" value="F:racemase and epimerase activity, acting on carbohydrates and derivatives"/>
    <property type="evidence" value="ECO:0007669"/>
    <property type="project" value="InterPro"/>
</dbReference>
<accession>X1K0T0</accession>
<dbReference type="InterPro" id="IPR011008">
    <property type="entry name" value="Dimeric_a/b-barrel"/>
</dbReference>
<organism evidence="1">
    <name type="scientific">marine sediment metagenome</name>
    <dbReference type="NCBI Taxonomy" id="412755"/>
    <lineage>
        <taxon>unclassified sequences</taxon>
        <taxon>metagenomes</taxon>
        <taxon>ecological metagenomes</taxon>
    </lineage>
</organism>
<proteinExistence type="predicted"/>
<name>X1K0T0_9ZZZZ</name>
<gene>
    <name evidence="1" type="ORF">S06H3_07815</name>
</gene>